<dbReference type="EMBL" id="JABFTP020000042">
    <property type="protein sequence ID" value="KAL3270538.1"/>
    <property type="molecule type" value="Genomic_DNA"/>
</dbReference>
<keyword evidence="2" id="KW-1185">Reference proteome</keyword>
<gene>
    <name evidence="1" type="ORF">HHI36_021076</name>
</gene>
<comment type="caution">
    <text evidence="1">The sequence shown here is derived from an EMBL/GenBank/DDBJ whole genome shotgun (WGS) entry which is preliminary data.</text>
</comment>
<name>A0ABD2MVR5_9CUCU</name>
<feature type="non-terminal residue" evidence="1">
    <location>
        <position position="151"/>
    </location>
</feature>
<dbReference type="Gene3D" id="3.60.10.10">
    <property type="entry name" value="Endonuclease/exonuclease/phosphatase"/>
    <property type="match status" value="1"/>
</dbReference>
<dbReference type="InterPro" id="IPR036691">
    <property type="entry name" value="Endo/exonu/phosph_ase_sf"/>
</dbReference>
<dbReference type="AlphaFoldDB" id="A0ABD2MVR5"/>
<evidence type="ECO:0000313" key="1">
    <source>
        <dbReference type="EMBL" id="KAL3270538.1"/>
    </source>
</evidence>
<organism evidence="1 2">
    <name type="scientific">Cryptolaemus montrouzieri</name>
    <dbReference type="NCBI Taxonomy" id="559131"/>
    <lineage>
        <taxon>Eukaryota</taxon>
        <taxon>Metazoa</taxon>
        <taxon>Ecdysozoa</taxon>
        <taxon>Arthropoda</taxon>
        <taxon>Hexapoda</taxon>
        <taxon>Insecta</taxon>
        <taxon>Pterygota</taxon>
        <taxon>Neoptera</taxon>
        <taxon>Endopterygota</taxon>
        <taxon>Coleoptera</taxon>
        <taxon>Polyphaga</taxon>
        <taxon>Cucujiformia</taxon>
        <taxon>Coccinelloidea</taxon>
        <taxon>Coccinellidae</taxon>
        <taxon>Scymninae</taxon>
        <taxon>Scymnini</taxon>
        <taxon>Cryptolaemus</taxon>
    </lineage>
</organism>
<evidence type="ECO:0000313" key="2">
    <source>
        <dbReference type="Proteomes" id="UP001516400"/>
    </source>
</evidence>
<accession>A0ABD2MVR5</accession>
<reference evidence="1 2" key="1">
    <citation type="journal article" date="2021" name="BMC Biol.">
        <title>Horizontally acquired antibacterial genes associated with adaptive radiation of ladybird beetles.</title>
        <authorList>
            <person name="Li H.S."/>
            <person name="Tang X.F."/>
            <person name="Huang Y.H."/>
            <person name="Xu Z.Y."/>
            <person name="Chen M.L."/>
            <person name="Du X.Y."/>
            <person name="Qiu B.Y."/>
            <person name="Chen P.T."/>
            <person name="Zhang W."/>
            <person name="Slipinski A."/>
            <person name="Escalona H.E."/>
            <person name="Waterhouse R.M."/>
            <person name="Zwick A."/>
            <person name="Pang H."/>
        </authorList>
    </citation>
    <scope>NUCLEOTIDE SEQUENCE [LARGE SCALE GENOMIC DNA]</scope>
    <source>
        <strain evidence="1">SYSU2018</strain>
    </source>
</reference>
<dbReference type="Proteomes" id="UP001516400">
    <property type="component" value="Unassembled WGS sequence"/>
</dbReference>
<proteinExistence type="predicted"/>
<sequence>MNSLEVLLADEQPDIVSIVEHWCSVDNLRVMYIPGYVQSASFCWPSCEHGGVVIYIEPQIQAIDIGISELSEEMKFEFSAVKLTIGGVKMRVVSAYRPPSVCCPTRYIKHKGDSSKSWISNEIKQAGQELKKLHWLKTNLKTISFQEFTKE</sequence>
<protein>
    <submittedName>
        <fullName evidence="1">Uncharacterized protein</fullName>
    </submittedName>
</protein>
<dbReference type="SUPFAM" id="SSF56219">
    <property type="entry name" value="DNase I-like"/>
    <property type="match status" value="1"/>
</dbReference>